<reference evidence="7 8" key="1">
    <citation type="journal article" date="2004" name="Nature">
        <title>Genome sequence of the ultrasmall unicellular red alga Cyanidioschyzon merolae 10D.</title>
        <authorList>
            <person name="Matsuzaki M."/>
            <person name="Misumi O."/>
            <person name="Shin-i T."/>
            <person name="Maruyama S."/>
            <person name="Takahara M."/>
            <person name="Miyagishima S."/>
            <person name="Mori T."/>
            <person name="Nishida K."/>
            <person name="Yagisawa F."/>
            <person name="Nishida K."/>
            <person name="Yoshida Y."/>
            <person name="Nishimura Y."/>
            <person name="Nakao S."/>
            <person name="Kobayashi T."/>
            <person name="Momoyama Y."/>
            <person name="Higashiyama T."/>
            <person name="Minoda A."/>
            <person name="Sano M."/>
            <person name="Nomoto H."/>
            <person name="Oishi K."/>
            <person name="Hayashi H."/>
            <person name="Ohta F."/>
            <person name="Nishizaka S."/>
            <person name="Haga S."/>
            <person name="Miura S."/>
            <person name="Morishita T."/>
            <person name="Kabeya Y."/>
            <person name="Terasawa K."/>
            <person name="Suzuki Y."/>
            <person name="Ishii Y."/>
            <person name="Asakawa S."/>
            <person name="Takano H."/>
            <person name="Ohta N."/>
            <person name="Kuroiwa H."/>
            <person name="Tanaka K."/>
            <person name="Shimizu N."/>
            <person name="Sugano S."/>
            <person name="Sato N."/>
            <person name="Nozaki H."/>
            <person name="Ogasawara N."/>
            <person name="Kohara Y."/>
            <person name="Kuroiwa T."/>
        </authorList>
    </citation>
    <scope>NUCLEOTIDE SEQUENCE [LARGE SCALE GENOMIC DNA]</scope>
    <source>
        <strain evidence="7 8">10D</strain>
    </source>
</reference>
<keyword evidence="3" id="KW-0967">Endosome</keyword>
<sequence>MSGGRISSSDALRLRVPATARLSTASTSLSWSAGTQRSQPQASPAAAAQSVPELDRGAFLRRDYVNREIERRAAEYTRTRELRFFVSTFNVNAKPPVFDLSPLLKDHRATPASRDALWESWAGAHGAALGPPSAGMKAGIPEVAADAGDVLIFGFQEVQKLSGTAAVITDESQGRPWRDSIQALLDSIGSYVCVVQRQLVGILLLVFVRADHANAVQNVQITSAGTGIAGVGGNKGGVAARFQLYDTNICCVCCHLSAHEQNLEKRNAEYRAIMERVVFNPMSDDNGNPAPLLPSYPGSYAVPQTTSILDHDVVFFFGDLNYRIALRPEEVLRCIKAGDWQYMASHDQLNSCRSMGFAFEPFSEAPLQFAPTYKYKPFENEYDSDPDKPGTLKRTPAWCDRILFRGNGMRIRSYRRHEIFASDHRPVSAIFTVPIQQIDRERRQAVCDRLWREISRRENETIPRLAVSENDIVIGTVRFRSPLYVHFTITNVGRVRTRWYLPLQYIKKWMHCVPSSGELEPKQQVRVQIKILVDEHCGYSAMLAEAPRIECTLVAQAENGAACFVALHGRYAPTIYGCSLELLASRNGGNGFMVPELWLMGDALLHRRILGTNRNLFVENCPDTQAVESLRDALANTTAAVREEALEKAPPLALGQVLVEFLRYLETPIVPFDLYDDFMQAAGSGDARAVLHVMTRAPPIYRNTFVYVLAMVREHLQRLALDLRSERDANPTASLTLRLAHAFGTALLRRRPSEQAAGGDAGDAHLDRARCLLPLLRALETADDTRDSDAASQTTEDASNGSAFPLYELLFDSV</sequence>
<dbReference type="eggNOG" id="KOG0565">
    <property type="taxonomic scope" value="Eukaryota"/>
</dbReference>
<dbReference type="Pfam" id="PF22669">
    <property type="entry name" value="Exo_endo_phos2"/>
    <property type="match status" value="1"/>
</dbReference>
<dbReference type="Gene3D" id="3.60.10.10">
    <property type="entry name" value="Endonuclease/exonuclease/phosphatase"/>
    <property type="match status" value="1"/>
</dbReference>
<keyword evidence="4" id="KW-0968">Cytoplasmic vesicle</keyword>
<evidence type="ECO:0000313" key="8">
    <source>
        <dbReference type="Proteomes" id="UP000007014"/>
    </source>
</evidence>
<name>M1VF55_CYAM1</name>
<dbReference type="EMBL" id="AP006486">
    <property type="protein sequence ID" value="BAM79158.1"/>
    <property type="molecule type" value="Genomic_DNA"/>
</dbReference>
<comment type="subcellular location">
    <subcellularLocation>
        <location evidence="2">Cytoplasmic vesicle</location>
        <location evidence="2">Phagosome membrane</location>
    </subcellularLocation>
    <subcellularLocation>
        <location evidence="1">Early endosome membrane</location>
    </subcellularLocation>
</comment>
<evidence type="ECO:0000259" key="6">
    <source>
        <dbReference type="PROSITE" id="PS50238"/>
    </source>
</evidence>
<dbReference type="AlphaFoldDB" id="M1VF55"/>
<dbReference type="InterPro" id="IPR036691">
    <property type="entry name" value="Endo/exonu/phosph_ase_sf"/>
</dbReference>
<dbReference type="GO" id="GO:0046856">
    <property type="term" value="P:phosphatidylinositol dephosphorylation"/>
    <property type="evidence" value="ECO:0007669"/>
    <property type="project" value="InterPro"/>
</dbReference>
<dbReference type="Gene3D" id="1.10.555.10">
    <property type="entry name" value="Rho GTPase activation protein"/>
    <property type="match status" value="1"/>
</dbReference>
<dbReference type="HOGENOM" id="CLU_006779_3_0_1"/>
<dbReference type="Pfam" id="PF00620">
    <property type="entry name" value="RhoGAP"/>
    <property type="match status" value="1"/>
</dbReference>
<dbReference type="GO" id="GO:0030670">
    <property type="term" value="C:phagocytic vesicle membrane"/>
    <property type="evidence" value="ECO:0007669"/>
    <property type="project" value="UniProtKB-SubCell"/>
</dbReference>
<dbReference type="InterPro" id="IPR013783">
    <property type="entry name" value="Ig-like_fold"/>
</dbReference>
<reference evidence="7 8" key="2">
    <citation type="journal article" date="2007" name="BMC Biol.">
        <title>A 100%-complete sequence reveals unusually simple genomic features in the hot-spring red alga Cyanidioschyzon merolae.</title>
        <authorList>
            <person name="Nozaki H."/>
            <person name="Takano H."/>
            <person name="Misumi O."/>
            <person name="Terasawa K."/>
            <person name="Matsuzaki M."/>
            <person name="Maruyama S."/>
            <person name="Nishida K."/>
            <person name="Yagisawa F."/>
            <person name="Yoshida Y."/>
            <person name="Fujiwara T."/>
            <person name="Takio S."/>
            <person name="Tamura K."/>
            <person name="Chung S.J."/>
            <person name="Nakamura S."/>
            <person name="Kuroiwa H."/>
            <person name="Tanaka K."/>
            <person name="Sato N."/>
            <person name="Kuroiwa T."/>
        </authorList>
    </citation>
    <scope>NUCLEOTIDE SEQUENCE [LARGE SCALE GENOMIC DNA]</scope>
    <source>
        <strain evidence="7 8">10D</strain>
    </source>
</reference>
<dbReference type="PANTHER" id="PTHR11200">
    <property type="entry name" value="INOSITOL 5-PHOSPHATASE"/>
    <property type="match status" value="1"/>
</dbReference>
<dbReference type="InterPro" id="IPR048869">
    <property type="entry name" value="OCRL-1_2_ASH"/>
</dbReference>
<dbReference type="STRING" id="280699.M1VF55"/>
<dbReference type="OrthoDB" id="5879at2759"/>
<evidence type="ECO:0000256" key="5">
    <source>
        <dbReference type="SAM" id="MobiDB-lite"/>
    </source>
</evidence>
<dbReference type="GeneID" id="16992632"/>
<proteinExistence type="predicted"/>
<feature type="domain" description="Rho-GAP" evidence="6">
    <location>
        <begin position="578"/>
        <end position="773"/>
    </location>
</feature>
<dbReference type="RefSeq" id="XP_005535444.1">
    <property type="nucleotide sequence ID" value="XM_005535387.1"/>
</dbReference>
<evidence type="ECO:0000256" key="2">
    <source>
        <dbReference type="ARBA" id="ARBA00004580"/>
    </source>
</evidence>
<accession>M1VF55</accession>
<dbReference type="PANTHER" id="PTHR11200:SF240">
    <property type="entry name" value="INOSITOL POLYPHOSPHATE 5-PHOSPHATASE C9G1.10C-RELATED"/>
    <property type="match status" value="1"/>
</dbReference>
<dbReference type="Proteomes" id="UP000007014">
    <property type="component" value="Chromosome 4"/>
</dbReference>
<dbReference type="GO" id="GO:0007165">
    <property type="term" value="P:signal transduction"/>
    <property type="evidence" value="ECO:0007669"/>
    <property type="project" value="InterPro"/>
</dbReference>
<dbReference type="InterPro" id="IPR008936">
    <property type="entry name" value="Rho_GTPase_activation_prot"/>
</dbReference>
<dbReference type="Pfam" id="PF21310">
    <property type="entry name" value="OCRL-like_ASH"/>
    <property type="match status" value="1"/>
</dbReference>
<dbReference type="KEGG" id="cme:CYME_CMD080C"/>
<dbReference type="SUPFAM" id="SSF48350">
    <property type="entry name" value="GTPase activation domain, GAP"/>
    <property type="match status" value="1"/>
</dbReference>
<dbReference type="InterPro" id="IPR046985">
    <property type="entry name" value="IP5"/>
</dbReference>
<dbReference type="GO" id="GO:0031901">
    <property type="term" value="C:early endosome membrane"/>
    <property type="evidence" value="ECO:0007669"/>
    <property type="project" value="UniProtKB-SubCell"/>
</dbReference>
<organism evidence="7 8">
    <name type="scientific">Cyanidioschyzon merolae (strain NIES-3377 / 10D)</name>
    <name type="common">Unicellular red alga</name>
    <dbReference type="NCBI Taxonomy" id="280699"/>
    <lineage>
        <taxon>Eukaryota</taxon>
        <taxon>Rhodophyta</taxon>
        <taxon>Bangiophyceae</taxon>
        <taxon>Cyanidiales</taxon>
        <taxon>Cyanidiaceae</taxon>
        <taxon>Cyanidioschyzon</taxon>
    </lineage>
</organism>
<evidence type="ECO:0000256" key="3">
    <source>
        <dbReference type="ARBA" id="ARBA00022753"/>
    </source>
</evidence>
<dbReference type="Gramene" id="CMD080CT">
    <property type="protein sequence ID" value="CMD080CT"/>
    <property type="gene ID" value="CMD080C"/>
</dbReference>
<dbReference type="GO" id="GO:0004439">
    <property type="term" value="F:phosphatidylinositol-4,5-bisphosphate 5-phosphatase activity"/>
    <property type="evidence" value="ECO:0007669"/>
    <property type="project" value="TreeGrafter"/>
</dbReference>
<protein>
    <submittedName>
        <fullName evidence="7">Phosphatidylinositol polyphosphate 5-phosphatase</fullName>
    </submittedName>
</protein>
<evidence type="ECO:0000256" key="1">
    <source>
        <dbReference type="ARBA" id="ARBA00004146"/>
    </source>
</evidence>
<dbReference type="SMART" id="SM00128">
    <property type="entry name" value="IPPc"/>
    <property type="match status" value="1"/>
</dbReference>
<dbReference type="Gene3D" id="2.60.40.10">
    <property type="entry name" value="Immunoglobulins"/>
    <property type="match status" value="1"/>
</dbReference>
<feature type="region of interest" description="Disordered" evidence="5">
    <location>
        <begin position="27"/>
        <end position="50"/>
    </location>
</feature>
<keyword evidence="8" id="KW-1185">Reference proteome</keyword>
<dbReference type="OMA" id="WDTSEKG"/>
<dbReference type="PROSITE" id="PS50238">
    <property type="entry name" value="RHOGAP"/>
    <property type="match status" value="1"/>
</dbReference>
<gene>
    <name evidence="7" type="ORF">CYME_CMD080C</name>
</gene>
<evidence type="ECO:0000256" key="4">
    <source>
        <dbReference type="ARBA" id="ARBA00023329"/>
    </source>
</evidence>
<dbReference type="SUPFAM" id="SSF56219">
    <property type="entry name" value="DNase I-like"/>
    <property type="match status" value="1"/>
</dbReference>
<dbReference type="InterPro" id="IPR000300">
    <property type="entry name" value="IPPc"/>
</dbReference>
<dbReference type="InterPro" id="IPR000198">
    <property type="entry name" value="RhoGAP_dom"/>
</dbReference>
<evidence type="ECO:0000313" key="7">
    <source>
        <dbReference type="EMBL" id="BAM79158.1"/>
    </source>
</evidence>